<dbReference type="InterPro" id="IPR012340">
    <property type="entry name" value="NA-bd_OB-fold"/>
</dbReference>
<keyword evidence="2" id="KW-0234">DNA repair</keyword>
<evidence type="ECO:0000256" key="4">
    <source>
        <dbReference type="SAM" id="MobiDB-lite"/>
    </source>
</evidence>
<dbReference type="EMBL" id="JBGMEL010000015">
    <property type="protein sequence ID" value="MFA0791822.1"/>
    <property type="molecule type" value="Genomic_DNA"/>
</dbReference>
<keyword evidence="1 2" id="KW-0238">DNA-binding</keyword>
<gene>
    <name evidence="5" type="primary">ssb</name>
    <name evidence="5" type="ORF">ACCI51_14810</name>
</gene>
<keyword evidence="2" id="KW-0227">DNA damage</keyword>
<dbReference type="InterPro" id="IPR011344">
    <property type="entry name" value="ssDNA-bd"/>
</dbReference>
<reference evidence="5 6" key="1">
    <citation type="submission" date="2024-08" db="EMBL/GenBank/DDBJ databases">
        <authorList>
            <person name="Ishaq N."/>
        </authorList>
    </citation>
    <scope>NUCLEOTIDE SEQUENCE [LARGE SCALE GENOMIC DNA]</scope>
    <source>
        <strain evidence="5 6">JCM 30400</strain>
    </source>
</reference>
<dbReference type="NCBIfam" id="TIGR00621">
    <property type="entry name" value="ssb"/>
    <property type="match status" value="1"/>
</dbReference>
<keyword evidence="2" id="KW-0233">DNA recombination</keyword>
<dbReference type="PANTHER" id="PTHR10302:SF27">
    <property type="entry name" value="SINGLE-STRANDED DNA-BINDING PROTEIN"/>
    <property type="match status" value="1"/>
</dbReference>
<comment type="function">
    <text evidence="2">Plays an important role in DNA replication, recombination and repair. Binds to ssDNA and to an array of partner proteins to recruit them to their sites of action during DNA metabolism.</text>
</comment>
<keyword evidence="6" id="KW-1185">Reference proteome</keyword>
<feature type="compositionally biased region" description="Gly residues" evidence="4">
    <location>
        <begin position="135"/>
        <end position="164"/>
    </location>
</feature>
<dbReference type="Gene3D" id="2.40.50.140">
    <property type="entry name" value="Nucleic acid-binding proteins"/>
    <property type="match status" value="1"/>
</dbReference>
<evidence type="ECO:0000256" key="3">
    <source>
        <dbReference type="RuleBase" id="RU000524"/>
    </source>
</evidence>
<dbReference type="Pfam" id="PF00436">
    <property type="entry name" value="SSB"/>
    <property type="match status" value="1"/>
</dbReference>
<name>A0ABV4NQH6_9GAMM</name>
<keyword evidence="2" id="KW-0235">DNA replication</keyword>
<comment type="caution">
    <text evidence="2">Lacks conserved residue(s) required for the propagation of feature annotation.</text>
</comment>
<evidence type="ECO:0000313" key="5">
    <source>
        <dbReference type="EMBL" id="MFA0791822.1"/>
    </source>
</evidence>
<dbReference type="PANTHER" id="PTHR10302">
    <property type="entry name" value="SINGLE-STRANDED DNA-BINDING PROTEIN"/>
    <property type="match status" value="1"/>
</dbReference>
<feature type="region of interest" description="Disordered" evidence="4">
    <location>
        <begin position="135"/>
        <end position="196"/>
    </location>
</feature>
<dbReference type="CDD" id="cd04496">
    <property type="entry name" value="SSB_OBF"/>
    <property type="match status" value="1"/>
</dbReference>
<feature type="compositionally biased region" description="Low complexity" evidence="4">
    <location>
        <begin position="174"/>
        <end position="185"/>
    </location>
</feature>
<proteinExistence type="inferred from homology"/>
<evidence type="ECO:0000256" key="1">
    <source>
        <dbReference type="ARBA" id="ARBA00023125"/>
    </source>
</evidence>
<dbReference type="Proteomes" id="UP001569414">
    <property type="component" value="Unassembled WGS sequence"/>
</dbReference>
<dbReference type="GO" id="GO:0003677">
    <property type="term" value="F:DNA binding"/>
    <property type="evidence" value="ECO:0007669"/>
    <property type="project" value="UniProtKB-KW"/>
</dbReference>
<sequence length="196" mass="20928">MARGINKVILIGNLGNDPETKYMPSGGAVTNVSLATSESWKDKQTGQQQERTEWHRVVFFNRLAEIAGEYLRKGSKVYIEGSLRTRKWQDKTSGQDRFTTEIVASEMQMLDGRGEQGAGFGQGMGGAAMGAAGMGGQMGQSGGQGGYEQQGGFQQGGYPQGGQGRQAPNPPQQPAQQPNQASAGGFDNSFDDDIPF</sequence>
<dbReference type="SUPFAM" id="SSF50249">
    <property type="entry name" value="Nucleic acid-binding proteins"/>
    <property type="match status" value="1"/>
</dbReference>
<evidence type="ECO:0000256" key="2">
    <source>
        <dbReference type="HAMAP-Rule" id="MF_00984"/>
    </source>
</evidence>
<protein>
    <recommendedName>
        <fullName evidence="2 3">Single-stranded DNA-binding protein</fullName>
        <shortName evidence="2">SSB</shortName>
    </recommendedName>
</protein>
<comment type="subunit">
    <text evidence="2">Homotetramer.</text>
</comment>
<accession>A0ABV4NQH6</accession>
<dbReference type="RefSeq" id="WP_299584186.1">
    <property type="nucleotide sequence ID" value="NZ_JBGMEL010000015.1"/>
</dbReference>
<dbReference type="InterPro" id="IPR000424">
    <property type="entry name" value="Primosome_PriB/ssb"/>
</dbReference>
<dbReference type="HAMAP" id="MF_00984">
    <property type="entry name" value="SSB"/>
    <property type="match status" value="1"/>
</dbReference>
<comment type="caution">
    <text evidence="5">The sequence shown here is derived from an EMBL/GenBank/DDBJ whole genome shotgun (WGS) entry which is preliminary data.</text>
</comment>
<feature type="short sequence motif" description="Important for interaction with partner proteins" evidence="2">
    <location>
        <begin position="191"/>
        <end position="196"/>
    </location>
</feature>
<evidence type="ECO:0000313" key="6">
    <source>
        <dbReference type="Proteomes" id="UP001569414"/>
    </source>
</evidence>
<organism evidence="5 6">
    <name type="scientific">Microbulbifer echini</name>
    <dbReference type="NCBI Taxonomy" id="1529067"/>
    <lineage>
        <taxon>Bacteria</taxon>
        <taxon>Pseudomonadati</taxon>
        <taxon>Pseudomonadota</taxon>
        <taxon>Gammaproteobacteria</taxon>
        <taxon>Cellvibrionales</taxon>
        <taxon>Microbulbiferaceae</taxon>
        <taxon>Microbulbifer</taxon>
    </lineage>
</organism>
<dbReference type="PROSITE" id="PS50935">
    <property type="entry name" value="SSB"/>
    <property type="match status" value="1"/>
</dbReference>